<accession>A0AAV5LK53</accession>
<evidence type="ECO:0000313" key="2">
    <source>
        <dbReference type="Proteomes" id="UP001054252"/>
    </source>
</evidence>
<dbReference type="Proteomes" id="UP001054252">
    <property type="component" value="Unassembled WGS sequence"/>
</dbReference>
<protein>
    <submittedName>
        <fullName evidence="1">Uncharacterized protein</fullName>
    </submittedName>
</protein>
<organism evidence="1 2">
    <name type="scientific">Rubroshorea leprosula</name>
    <dbReference type="NCBI Taxonomy" id="152421"/>
    <lineage>
        <taxon>Eukaryota</taxon>
        <taxon>Viridiplantae</taxon>
        <taxon>Streptophyta</taxon>
        <taxon>Embryophyta</taxon>
        <taxon>Tracheophyta</taxon>
        <taxon>Spermatophyta</taxon>
        <taxon>Magnoliopsida</taxon>
        <taxon>eudicotyledons</taxon>
        <taxon>Gunneridae</taxon>
        <taxon>Pentapetalae</taxon>
        <taxon>rosids</taxon>
        <taxon>malvids</taxon>
        <taxon>Malvales</taxon>
        <taxon>Dipterocarpaceae</taxon>
        <taxon>Rubroshorea</taxon>
    </lineage>
</organism>
<dbReference type="AlphaFoldDB" id="A0AAV5LK53"/>
<keyword evidence="2" id="KW-1185">Reference proteome</keyword>
<evidence type="ECO:0000313" key="1">
    <source>
        <dbReference type="EMBL" id="GKV36927.1"/>
    </source>
</evidence>
<dbReference type="EMBL" id="BPVZ01000119">
    <property type="protein sequence ID" value="GKV36927.1"/>
    <property type="molecule type" value="Genomic_DNA"/>
</dbReference>
<comment type="caution">
    <text evidence="1">The sequence shown here is derived from an EMBL/GenBank/DDBJ whole genome shotgun (WGS) entry which is preliminary data.</text>
</comment>
<dbReference type="SUPFAM" id="SSF52047">
    <property type="entry name" value="RNI-like"/>
    <property type="match status" value="1"/>
</dbReference>
<sequence length="132" mass="14920">MYAEPALSVFNSLRKLDLVRCVINCPIMLEQNDGPLLEDLYLIECSGFELSVHLSNLLRLHTVEVRVHVRHGGVGFFIASQSIQNLTIRAHPVRTGSNLDIVGCDRLKSFHFQSAEITDEEFCYLLFKTSTP</sequence>
<name>A0AAV5LK53_9ROSI</name>
<proteinExistence type="predicted"/>
<gene>
    <name evidence="1" type="ORF">SLEP1_g45011</name>
</gene>
<reference evidence="1 2" key="1">
    <citation type="journal article" date="2021" name="Commun. Biol.">
        <title>The genome of Shorea leprosula (Dipterocarpaceae) highlights the ecological relevance of drought in aseasonal tropical rainforests.</title>
        <authorList>
            <person name="Ng K.K.S."/>
            <person name="Kobayashi M.J."/>
            <person name="Fawcett J.A."/>
            <person name="Hatakeyama M."/>
            <person name="Paape T."/>
            <person name="Ng C.H."/>
            <person name="Ang C.C."/>
            <person name="Tnah L.H."/>
            <person name="Lee C.T."/>
            <person name="Nishiyama T."/>
            <person name="Sese J."/>
            <person name="O'Brien M.J."/>
            <person name="Copetti D."/>
            <person name="Mohd Noor M.I."/>
            <person name="Ong R.C."/>
            <person name="Putra M."/>
            <person name="Sireger I.Z."/>
            <person name="Indrioko S."/>
            <person name="Kosugi Y."/>
            <person name="Izuno A."/>
            <person name="Isagi Y."/>
            <person name="Lee S.L."/>
            <person name="Shimizu K.K."/>
        </authorList>
    </citation>
    <scope>NUCLEOTIDE SEQUENCE [LARGE SCALE GENOMIC DNA]</scope>
    <source>
        <strain evidence="1">214</strain>
    </source>
</reference>